<feature type="region of interest" description="Disordered" evidence="1">
    <location>
        <begin position="1"/>
        <end position="25"/>
    </location>
</feature>
<dbReference type="InterPro" id="IPR011205">
    <property type="entry name" value="UCP015417_vWA"/>
</dbReference>
<dbReference type="Proteomes" id="UP001415857">
    <property type="component" value="Unassembled WGS sequence"/>
</dbReference>
<gene>
    <name evidence="3" type="ORF">L1049_016292</name>
</gene>
<evidence type="ECO:0000259" key="2">
    <source>
        <dbReference type="Pfam" id="PF25043"/>
    </source>
</evidence>
<sequence>MEFDEASGLCSESDSYSHSDSDSERWRKGWVTDYKVIQRKFKKKGFNRMPEIVFWNLRHSSATQAAADESGVALVSGFSKNLIECYSQLSPDSGWAPFPW</sequence>
<dbReference type="EMBL" id="JBBPBK010000003">
    <property type="protein sequence ID" value="KAK9287850.1"/>
    <property type="molecule type" value="Genomic_DNA"/>
</dbReference>
<reference evidence="3 4" key="1">
    <citation type="journal article" date="2024" name="Plant J.">
        <title>Genome sequences and population genomics reveal climatic adaptation and genomic divergence between two closely related sweetgum species.</title>
        <authorList>
            <person name="Xu W.Q."/>
            <person name="Ren C.Q."/>
            <person name="Zhang X.Y."/>
            <person name="Comes H.P."/>
            <person name="Liu X.H."/>
            <person name="Li Y.G."/>
            <person name="Kettle C.J."/>
            <person name="Jalonen R."/>
            <person name="Gaisberger H."/>
            <person name="Ma Y.Z."/>
            <person name="Qiu Y.X."/>
        </authorList>
    </citation>
    <scope>NUCLEOTIDE SEQUENCE [LARGE SCALE GENOMIC DNA]</scope>
    <source>
        <strain evidence="3">Hangzhou</strain>
    </source>
</reference>
<dbReference type="Pfam" id="PF25043">
    <property type="entry name" value="DUF7788"/>
    <property type="match status" value="1"/>
</dbReference>
<dbReference type="InterPro" id="IPR056690">
    <property type="entry name" value="DUF7788"/>
</dbReference>
<evidence type="ECO:0000313" key="3">
    <source>
        <dbReference type="EMBL" id="KAK9287850.1"/>
    </source>
</evidence>
<keyword evidence="4" id="KW-1185">Reference proteome</keyword>
<protein>
    <recommendedName>
        <fullName evidence="2">DUF7788 domain-containing protein</fullName>
    </recommendedName>
</protein>
<name>A0AAP0RZ23_LIQFO</name>
<accession>A0AAP0RZ23</accession>
<dbReference type="PANTHER" id="PTHR31373">
    <property type="entry name" value="OS06G0652100 PROTEIN"/>
    <property type="match status" value="1"/>
</dbReference>
<dbReference type="PANTHER" id="PTHR31373:SF27">
    <property type="entry name" value="TROVE DOMAIN-CONTAINING PROTEIN"/>
    <property type="match status" value="1"/>
</dbReference>
<dbReference type="AlphaFoldDB" id="A0AAP0RZ23"/>
<proteinExistence type="predicted"/>
<feature type="compositionally biased region" description="Basic and acidic residues" evidence="1">
    <location>
        <begin position="15"/>
        <end position="25"/>
    </location>
</feature>
<comment type="caution">
    <text evidence="3">The sequence shown here is derived from an EMBL/GenBank/DDBJ whole genome shotgun (WGS) entry which is preliminary data.</text>
</comment>
<feature type="domain" description="DUF7788" evidence="2">
    <location>
        <begin position="1"/>
        <end position="86"/>
    </location>
</feature>
<evidence type="ECO:0000313" key="4">
    <source>
        <dbReference type="Proteomes" id="UP001415857"/>
    </source>
</evidence>
<evidence type="ECO:0000256" key="1">
    <source>
        <dbReference type="SAM" id="MobiDB-lite"/>
    </source>
</evidence>
<organism evidence="3 4">
    <name type="scientific">Liquidambar formosana</name>
    <name type="common">Formosan gum</name>
    <dbReference type="NCBI Taxonomy" id="63359"/>
    <lineage>
        <taxon>Eukaryota</taxon>
        <taxon>Viridiplantae</taxon>
        <taxon>Streptophyta</taxon>
        <taxon>Embryophyta</taxon>
        <taxon>Tracheophyta</taxon>
        <taxon>Spermatophyta</taxon>
        <taxon>Magnoliopsida</taxon>
        <taxon>eudicotyledons</taxon>
        <taxon>Gunneridae</taxon>
        <taxon>Pentapetalae</taxon>
        <taxon>Saxifragales</taxon>
        <taxon>Altingiaceae</taxon>
        <taxon>Liquidambar</taxon>
    </lineage>
</organism>